<keyword evidence="1" id="KW-0472">Membrane</keyword>
<feature type="transmembrane region" description="Helical" evidence="1">
    <location>
        <begin position="132"/>
        <end position="153"/>
    </location>
</feature>
<dbReference type="EMBL" id="QMQB01000190">
    <property type="protein sequence ID" value="RLE12054.1"/>
    <property type="molecule type" value="Genomic_DNA"/>
</dbReference>
<protein>
    <submittedName>
        <fullName evidence="2">Uncharacterized protein</fullName>
    </submittedName>
</protein>
<feature type="transmembrane region" description="Helical" evidence="1">
    <location>
        <begin position="421"/>
        <end position="440"/>
    </location>
</feature>
<sequence>MSDLKYTVEYFLIPHPFKEEDYIVRGDEYQFQKILQHIYPLYKNTKYNLPRIERKIFSPLNFDKNLLEQKVKRYERDFIRREKNKINLKILKVWIRMGIGFSLSYIIWTLFWDFPFIHSVIDSWLRAVGDFLSTYAMVVIILAPSIASLYFSLTGKNSLLRLYRWKRPLDLYQLMGKDHTLRFIQDIKLAKQNLQKKVKKGHPVVGEMDNLIEILYRKEKDKIQNTLQNILNLISRDEQFPWGEKKNLMAMVEDILYNLKNDFKFAPLRIISSGERNISFKEEQKLKSLSHFFTLPEFIKNRESIIKKYASLKVSYGRESIKISDEISFLFQQMIFLSSRYHLGEIALPYERGVILKNLYYYLFVKFGKVSNYLRRKKGKKSVSRWLIKKLTREIDLLFNLNRKKINGGILRFVENPAGGILTSLAILVVVALLTGFHILKTGQFFIIHNYRFGYQGFLGEEVLVKDFSYPAFAGWRDFKLYWYPPKPFAFIHRIDLNRTYYTDVFTILKETEPSGIFDRFFHIFREEWGKGYSGINLRFSYRVVDPDLWASYDYDRKGSRRLSRDLDHYVSQYIERNKVAYREKLYKNNPDQLKNYFKKCIKQGKVSEWMRRVIYPSLLDVYRTGSMYERYLTGLRWLEEHPRMKDKPEWRKFVEHEIKNIEKLEKEQHEELICRPLKVKKMINKPTISALQKYDNLYRTLIYLAVDDFINEKIIKELSSFPSSRKTNPITDGIVKWLHDESRIEQLVGIKITGVRASIKRVSTLEWQNELRQMQNLI</sequence>
<evidence type="ECO:0000313" key="2">
    <source>
        <dbReference type="EMBL" id="RLE12054.1"/>
    </source>
</evidence>
<accession>A0A662D8F0</accession>
<comment type="caution">
    <text evidence="2">The sequence shown here is derived from an EMBL/GenBank/DDBJ whole genome shotgun (WGS) entry which is preliminary data.</text>
</comment>
<dbReference type="Proteomes" id="UP000267654">
    <property type="component" value="Unassembled WGS sequence"/>
</dbReference>
<evidence type="ECO:0000256" key="1">
    <source>
        <dbReference type="SAM" id="Phobius"/>
    </source>
</evidence>
<name>A0A662D8F0_UNCAE</name>
<organism evidence="2 3">
    <name type="scientific">Aerophobetes bacterium</name>
    <dbReference type="NCBI Taxonomy" id="2030807"/>
    <lineage>
        <taxon>Bacteria</taxon>
        <taxon>Candidatus Aerophobota</taxon>
    </lineage>
</organism>
<dbReference type="AlphaFoldDB" id="A0A662D8F0"/>
<keyword evidence="1" id="KW-1133">Transmembrane helix</keyword>
<gene>
    <name evidence="2" type="ORF">DRI96_05165</name>
</gene>
<reference evidence="2 3" key="1">
    <citation type="submission" date="2018-06" db="EMBL/GenBank/DDBJ databases">
        <title>Extensive metabolic versatility and redundancy in microbially diverse, dynamic hydrothermal sediments.</title>
        <authorList>
            <person name="Dombrowski N."/>
            <person name="Teske A."/>
            <person name="Baker B.J."/>
        </authorList>
    </citation>
    <scope>NUCLEOTIDE SEQUENCE [LARGE SCALE GENOMIC DNA]</scope>
    <source>
        <strain evidence="2">B19_G9</strain>
    </source>
</reference>
<evidence type="ECO:0000313" key="3">
    <source>
        <dbReference type="Proteomes" id="UP000267654"/>
    </source>
</evidence>
<keyword evidence="1" id="KW-0812">Transmembrane</keyword>
<feature type="transmembrane region" description="Helical" evidence="1">
    <location>
        <begin position="93"/>
        <end position="112"/>
    </location>
</feature>
<proteinExistence type="predicted"/>